<dbReference type="OrthoDB" id="9532969at2759"/>
<dbReference type="Ensembl" id="ENSMICT00000067393.1">
    <property type="protein sequence ID" value="ENSMICP00000045198.1"/>
    <property type="gene ID" value="ENSMICG00000045139.1"/>
</dbReference>
<keyword evidence="3 7" id="KW-0732">Signal</keyword>
<dbReference type="AlphaFoldDB" id="A0A8B7HLR8"/>
<dbReference type="PANTHER" id="PTHR16983">
    <property type="entry name" value="UPAR/LY6 DOMAIN-CONTAINING PROTEIN"/>
    <property type="match status" value="1"/>
</dbReference>
<name>A0A8B7HLR8_MICMU</name>
<dbReference type="GO" id="GO:0045202">
    <property type="term" value="C:synapse"/>
    <property type="evidence" value="ECO:0007669"/>
    <property type="project" value="GOC"/>
</dbReference>
<evidence type="ECO:0000256" key="7">
    <source>
        <dbReference type="SAM" id="SignalP"/>
    </source>
</evidence>
<evidence type="ECO:0000256" key="5">
    <source>
        <dbReference type="ARBA" id="ARBA00062105"/>
    </source>
</evidence>
<sequence>MQLHVGVLLAAAVLILQLASAQAMWCHQCKGFGGCSHVARCRGGSTHCIAFATRDLISFKDLPLVTKMCHRGCPDIQSLGLGPHVSMICCQANLCNHD</sequence>
<dbReference type="FunFam" id="2.10.60.10:FF:000026">
    <property type="entry name" value="Secreted Ly-6/uPAR domain-containing protein 2"/>
    <property type="match status" value="1"/>
</dbReference>
<gene>
    <name evidence="9" type="primary">SLURP2</name>
    <name evidence="9" type="synonym">LYNX1</name>
</gene>
<dbReference type="Gene3D" id="2.10.60.10">
    <property type="entry name" value="CD59"/>
    <property type="match status" value="1"/>
</dbReference>
<organism evidence="9 10">
    <name type="scientific">Microcebus murinus</name>
    <name type="common">Gray mouse lemur</name>
    <name type="synonym">Lemur murinus</name>
    <dbReference type="NCBI Taxonomy" id="30608"/>
    <lineage>
        <taxon>Eukaryota</taxon>
        <taxon>Metazoa</taxon>
        <taxon>Chordata</taxon>
        <taxon>Craniata</taxon>
        <taxon>Vertebrata</taxon>
        <taxon>Euteleostomi</taxon>
        <taxon>Mammalia</taxon>
        <taxon>Eutheria</taxon>
        <taxon>Euarchontoglires</taxon>
        <taxon>Primates</taxon>
        <taxon>Strepsirrhini</taxon>
        <taxon>Lemuriformes</taxon>
        <taxon>Cheirogaleidae</taxon>
        <taxon>Microcebus</taxon>
    </lineage>
</organism>
<dbReference type="GO" id="GO:0095500">
    <property type="term" value="P:acetylcholine receptor signaling pathway"/>
    <property type="evidence" value="ECO:0007669"/>
    <property type="project" value="Ensembl"/>
</dbReference>
<dbReference type="GO" id="GO:0005886">
    <property type="term" value="C:plasma membrane"/>
    <property type="evidence" value="ECO:0007669"/>
    <property type="project" value="TreeGrafter"/>
</dbReference>
<dbReference type="SUPFAM" id="SSF57302">
    <property type="entry name" value="Snake toxin-like"/>
    <property type="match status" value="1"/>
</dbReference>
<comment type="subcellular location">
    <subcellularLocation>
        <location evidence="1">Secreted</location>
    </subcellularLocation>
</comment>
<evidence type="ECO:0000313" key="9">
    <source>
        <dbReference type="Ensembl" id="ENSMICP00000045198.1"/>
    </source>
</evidence>
<proteinExistence type="predicted"/>
<protein>
    <recommendedName>
        <fullName evidence="6">Secreted Ly-6/uPAR domain-containing protein 2</fullName>
    </recommendedName>
</protein>
<dbReference type="GO" id="GO:0005615">
    <property type="term" value="C:extracellular space"/>
    <property type="evidence" value="ECO:0007669"/>
    <property type="project" value="Ensembl"/>
</dbReference>
<dbReference type="GO" id="GO:0030548">
    <property type="term" value="F:acetylcholine receptor regulator activity"/>
    <property type="evidence" value="ECO:0007669"/>
    <property type="project" value="Ensembl"/>
</dbReference>
<dbReference type="PANTHER" id="PTHR16983:SF14">
    <property type="entry name" value="SECRETED LY-6_UPAR DOMAIN-CONTAINING PROTEIN 2"/>
    <property type="match status" value="1"/>
</dbReference>
<evidence type="ECO:0000256" key="6">
    <source>
        <dbReference type="ARBA" id="ARBA00070739"/>
    </source>
</evidence>
<evidence type="ECO:0000256" key="4">
    <source>
        <dbReference type="ARBA" id="ARBA00023157"/>
    </source>
</evidence>
<keyword evidence="10" id="KW-1185">Reference proteome</keyword>
<evidence type="ECO:0000256" key="1">
    <source>
        <dbReference type="ARBA" id="ARBA00004613"/>
    </source>
</evidence>
<dbReference type="EMBL" id="ABDC03013485">
    <property type="status" value="NOT_ANNOTATED_CDS"/>
    <property type="molecule type" value="Genomic_DNA"/>
</dbReference>
<evidence type="ECO:0000256" key="3">
    <source>
        <dbReference type="ARBA" id="ARBA00022729"/>
    </source>
</evidence>
<feature type="signal peptide" evidence="7">
    <location>
        <begin position="1"/>
        <end position="23"/>
    </location>
</feature>
<reference evidence="9" key="2">
    <citation type="submission" date="2025-08" db="UniProtKB">
        <authorList>
            <consortium name="Ensembl"/>
        </authorList>
    </citation>
    <scope>IDENTIFICATION</scope>
</reference>
<evidence type="ECO:0000313" key="10">
    <source>
        <dbReference type="Proteomes" id="UP000694394"/>
    </source>
</evidence>
<evidence type="ECO:0000259" key="8">
    <source>
        <dbReference type="Pfam" id="PF00021"/>
    </source>
</evidence>
<keyword evidence="2" id="KW-0964">Secreted</keyword>
<dbReference type="GeneID" id="142860961"/>
<comment type="subunit">
    <text evidence="5">Interacts with CHRNA3, CHRNA4, CHRNA5, CHRNA7, CHRNB2 and CHRNB4. Interacts with CHRM1 and CHRM3 probably in an allosteric manner.</text>
</comment>
<dbReference type="RefSeq" id="XP_012638021.1">
    <property type="nucleotide sequence ID" value="XM_012782567.1"/>
</dbReference>
<dbReference type="InterPro" id="IPR016054">
    <property type="entry name" value="LY6_UPA_recep-like"/>
</dbReference>
<keyword evidence="4" id="KW-1015">Disulfide bond</keyword>
<evidence type="ECO:0000256" key="2">
    <source>
        <dbReference type="ARBA" id="ARBA00022525"/>
    </source>
</evidence>
<reference evidence="9" key="3">
    <citation type="submission" date="2025-09" db="UniProtKB">
        <authorList>
            <consortium name="Ensembl"/>
        </authorList>
    </citation>
    <scope>IDENTIFICATION</scope>
</reference>
<dbReference type="Proteomes" id="UP000694394">
    <property type="component" value="Chromosome 9"/>
</dbReference>
<dbReference type="InterPro" id="IPR045860">
    <property type="entry name" value="Snake_toxin-like_sf"/>
</dbReference>
<dbReference type="InterPro" id="IPR051110">
    <property type="entry name" value="Ly-6/neurotoxin-like_GPI-ap"/>
</dbReference>
<feature type="domain" description="UPAR/Ly6" evidence="8">
    <location>
        <begin position="22"/>
        <end position="97"/>
    </location>
</feature>
<reference evidence="9" key="1">
    <citation type="submission" date="2016-12" db="EMBL/GenBank/DDBJ databases">
        <title>Mouse lemur reference genome and diversity panel.</title>
        <authorList>
            <person name="Harris R."/>
            <person name="Larsen P."/>
            <person name="Liu Y."/>
            <person name="Hughes D.S."/>
            <person name="Murali S."/>
            <person name="Raveendran M."/>
            <person name="Korchina V."/>
            <person name="Wang M."/>
            <person name="Jhangiani S."/>
            <person name="Bandaranaike D."/>
            <person name="Bellair M."/>
            <person name="Blankenburg K."/>
            <person name="Chao H."/>
            <person name="Dahdouli M."/>
            <person name="Dinh H."/>
            <person name="Doddapaneni H."/>
            <person name="English A."/>
            <person name="Firestine M."/>
            <person name="Gnanaolivu R."/>
            <person name="Gross S."/>
            <person name="Hernandez B."/>
            <person name="Javaid M."/>
            <person name="Jayaseelan J."/>
            <person name="Jones J."/>
            <person name="Khan Z."/>
            <person name="Kovar C."/>
            <person name="Kurapati P."/>
            <person name="Le B."/>
            <person name="Lee S."/>
            <person name="Li M."/>
            <person name="Mathew T."/>
            <person name="Narasimhan A."/>
            <person name="Ngo D."/>
            <person name="Nguyen L."/>
            <person name="Okwuonu G."/>
            <person name="Ongeri F."/>
            <person name="Osuji N."/>
            <person name="Pu L.-L."/>
            <person name="Puazo M."/>
            <person name="Quiroz J."/>
            <person name="Raj R."/>
            <person name="Rajbhandari K."/>
            <person name="Reid J.G."/>
            <person name="Santibanez J."/>
            <person name="Sexton D."/>
            <person name="Skinner E."/>
            <person name="Vee V."/>
            <person name="Weissenberger G."/>
            <person name="Wu Y."/>
            <person name="Xin Y."/>
            <person name="Han Y."/>
            <person name="Campbell C."/>
            <person name="Brown A."/>
            <person name="Sullivan B."/>
            <person name="Shelton J."/>
            <person name="Brown S."/>
            <person name="Dudchenko O."/>
            <person name="Machol I."/>
            <person name="Durand N."/>
            <person name="Shamim M."/>
            <person name="Lieberman A."/>
            <person name="Muzny D.M."/>
            <person name="Richards S."/>
            <person name="Yoder A."/>
            <person name="Worley K.C."/>
            <person name="Rogers J."/>
            <person name="Gibbs R.A."/>
        </authorList>
    </citation>
    <scope>NUCLEOTIDE SEQUENCE [LARGE SCALE GENOMIC DNA]</scope>
</reference>
<dbReference type="Pfam" id="PF00021">
    <property type="entry name" value="UPAR_LY6"/>
    <property type="match status" value="1"/>
</dbReference>
<feature type="chain" id="PRO_5044134124" description="Secreted Ly-6/uPAR domain-containing protein 2" evidence="7">
    <location>
        <begin position="24"/>
        <end position="98"/>
    </location>
</feature>
<accession>A0A8B7HLR8</accession>
<dbReference type="GO" id="GO:0033130">
    <property type="term" value="F:acetylcholine receptor binding"/>
    <property type="evidence" value="ECO:0007669"/>
    <property type="project" value="Ensembl"/>
</dbReference>
<dbReference type="GeneTree" id="ENSGT00940000164325"/>